<dbReference type="InterPro" id="IPR013087">
    <property type="entry name" value="Znf_C2H2_type"/>
</dbReference>
<evidence type="ECO:0000313" key="2">
    <source>
        <dbReference type="Proteomes" id="UP001152795"/>
    </source>
</evidence>
<accession>A0A7D9JY31</accession>
<comment type="caution">
    <text evidence="1">The sequence shown here is derived from an EMBL/GenBank/DDBJ whole genome shotgun (WGS) entry which is preliminary data.</text>
</comment>
<dbReference type="AlphaFoldDB" id="A0A7D9JY31"/>
<name>A0A7D9JY31_PARCT</name>
<dbReference type="PROSITE" id="PS00028">
    <property type="entry name" value="ZINC_FINGER_C2H2_1"/>
    <property type="match status" value="1"/>
</dbReference>
<keyword evidence="2" id="KW-1185">Reference proteome</keyword>
<dbReference type="OrthoDB" id="5989512at2759"/>
<proteinExistence type="predicted"/>
<sequence>MVGHLVKVHRNDPSLHIVCDVSGCQSTFSRIFSYKSHLRRTHKDIDTNIRQPMRAIDIVEPEVPERGVDNNEIAQNGDEIKRLNALYLMKLKEVHYLTQTSVDSIVEGTTAIVQNTVQTIRNEVEKKLRESGQELMDVDGLADVFDQTQPLSNPFAHVKTKSRQTAYQKTNFSLVEPKRVLFGHTSKKRRVGGSYQEVLVNDEFAYIPLLDTLQQLLNIPSVLAQ</sequence>
<gene>
    <name evidence="1" type="ORF">PACLA_8A050556</name>
</gene>
<protein>
    <submittedName>
        <fullName evidence="1">Uncharacterized protein LOC110055849</fullName>
    </submittedName>
</protein>
<dbReference type="EMBL" id="CACRXK020024115">
    <property type="protein sequence ID" value="CAB4038355.1"/>
    <property type="molecule type" value="Genomic_DNA"/>
</dbReference>
<organism evidence="1 2">
    <name type="scientific">Paramuricea clavata</name>
    <name type="common">Red gorgonian</name>
    <name type="synonym">Violescent sea-whip</name>
    <dbReference type="NCBI Taxonomy" id="317549"/>
    <lineage>
        <taxon>Eukaryota</taxon>
        <taxon>Metazoa</taxon>
        <taxon>Cnidaria</taxon>
        <taxon>Anthozoa</taxon>
        <taxon>Octocorallia</taxon>
        <taxon>Malacalcyonacea</taxon>
        <taxon>Plexauridae</taxon>
        <taxon>Paramuricea</taxon>
    </lineage>
</organism>
<reference evidence="1" key="1">
    <citation type="submission" date="2020-04" db="EMBL/GenBank/DDBJ databases">
        <authorList>
            <person name="Alioto T."/>
            <person name="Alioto T."/>
            <person name="Gomez Garrido J."/>
        </authorList>
    </citation>
    <scope>NUCLEOTIDE SEQUENCE</scope>
    <source>
        <strain evidence="1">A484AB</strain>
    </source>
</reference>
<evidence type="ECO:0000313" key="1">
    <source>
        <dbReference type="EMBL" id="CAB4038355.1"/>
    </source>
</evidence>
<feature type="non-terminal residue" evidence="1">
    <location>
        <position position="225"/>
    </location>
</feature>
<dbReference type="Proteomes" id="UP001152795">
    <property type="component" value="Unassembled WGS sequence"/>
</dbReference>